<sequence length="648" mass="72773">MILIKFIVSTVLLVQIYCGAVPHARKTCSDCVAYTSCPGALHLLKSKRDRQSADIFLAAACSSQNEDKTFKVCCSEFPVITDNIEESFDESKQELLPKNCGRILSSRLLGNSRSMLYEFPWMALIAYRTRDGVEFQCTGSIINSRYILTAAHCVINKNIMGVRVGEYDIGSTVDCYGYDNIICEEHIQDIQVEDKIIHPYYQQTDLNDIALLRLKDEIDFTHENVKPICLPLSKELRKNRLSEKMGVVAGWDLSTGRSPSTPQRTYIPLHDDCSQYVDRVNSVRENSFCATQNRDECVGNSGAPLLVEAQYNSTTRYVQYGVQSVGSVTCRSSAPLVYTDVRKTFSNTNLPQNIFLSPLITEEFIFQVCCSEFPPLSFNYYIPYKDKPVLPKECGRIYEAPSDSSVAGLYEFPWMTLIAYRTPNGLEFKCGGTIISSRYILTAAHCINRNVASVRVGELNIDTALDCADKLISNICEEHTQNIKVEDVIPHHLFSEITLVHDIALIRVMEDINFDFANVAAVCLPLADELRNNSLDNRNGTVAGWGQTQVNSFSSILRKVNLPIHSRSRCDKFYKGLENQFCAGEVNKDSCSGDSGGPLMLQEDYNGKKRYVQYGVVSRGPRICGTSVPGVYTDVRKYIDWILLNVKE</sequence>
<dbReference type="CDD" id="cd00190">
    <property type="entry name" value="Tryp_SPc"/>
    <property type="match status" value="2"/>
</dbReference>
<keyword evidence="3 12" id="KW-0732">Signal</keyword>
<dbReference type="InterPro" id="IPR009003">
    <property type="entry name" value="Peptidase_S1_PA"/>
</dbReference>
<dbReference type="InterPro" id="IPR018114">
    <property type="entry name" value="TRYPSIN_HIS"/>
</dbReference>
<dbReference type="InterPro" id="IPR001254">
    <property type="entry name" value="Trypsin_dom"/>
</dbReference>
<evidence type="ECO:0000313" key="15">
    <source>
        <dbReference type="Proteomes" id="UP001497472"/>
    </source>
</evidence>
<keyword evidence="15" id="KW-1185">Reference proteome</keyword>
<keyword evidence="6" id="KW-0106">Calcium</keyword>
<feature type="domain" description="Peptidase S1" evidence="13">
    <location>
        <begin position="108"/>
        <end position="390"/>
    </location>
</feature>
<dbReference type="AlphaFoldDB" id="A0AAV1JS28"/>
<evidence type="ECO:0000313" key="14">
    <source>
        <dbReference type="EMBL" id="CAK1552313.1"/>
    </source>
</evidence>
<evidence type="ECO:0000256" key="10">
    <source>
        <dbReference type="ARBA" id="ARBA00024195"/>
    </source>
</evidence>
<comment type="caution">
    <text evidence="14">The sequence shown here is derived from an EMBL/GenBank/DDBJ whole genome shotgun (WGS) entry which is preliminary data.</text>
</comment>
<evidence type="ECO:0000256" key="1">
    <source>
        <dbReference type="ARBA" id="ARBA00022670"/>
    </source>
</evidence>
<dbReference type="PROSITE" id="PS50240">
    <property type="entry name" value="TRYPSIN_DOM"/>
    <property type="match status" value="2"/>
</dbReference>
<dbReference type="Gene3D" id="2.40.10.10">
    <property type="entry name" value="Trypsin-like serine proteases"/>
    <property type="match status" value="4"/>
</dbReference>
<dbReference type="InterPro" id="IPR051487">
    <property type="entry name" value="Ser/Thr_Proteases_Immune/Dev"/>
</dbReference>
<evidence type="ECO:0000256" key="4">
    <source>
        <dbReference type="ARBA" id="ARBA00022801"/>
    </source>
</evidence>
<keyword evidence="4 11" id="KW-0378">Hydrolase</keyword>
<evidence type="ECO:0000256" key="9">
    <source>
        <dbReference type="ARBA" id="ARBA00023180"/>
    </source>
</evidence>
<evidence type="ECO:0000256" key="6">
    <source>
        <dbReference type="ARBA" id="ARBA00022837"/>
    </source>
</evidence>
<dbReference type="GO" id="GO:0046872">
    <property type="term" value="F:metal ion binding"/>
    <property type="evidence" value="ECO:0007669"/>
    <property type="project" value="UniProtKB-KW"/>
</dbReference>
<dbReference type="GO" id="GO:0004252">
    <property type="term" value="F:serine-type endopeptidase activity"/>
    <property type="evidence" value="ECO:0007669"/>
    <property type="project" value="InterPro"/>
</dbReference>
<dbReference type="PANTHER" id="PTHR24256">
    <property type="entry name" value="TRYPTASE-RELATED"/>
    <property type="match status" value="1"/>
</dbReference>
<evidence type="ECO:0000256" key="8">
    <source>
        <dbReference type="ARBA" id="ARBA00023157"/>
    </source>
</evidence>
<dbReference type="GO" id="GO:0006508">
    <property type="term" value="P:proteolysis"/>
    <property type="evidence" value="ECO:0007669"/>
    <property type="project" value="UniProtKB-KW"/>
</dbReference>
<dbReference type="PROSITE" id="PS00134">
    <property type="entry name" value="TRYPSIN_HIS"/>
    <property type="match status" value="2"/>
</dbReference>
<dbReference type="GO" id="GO:0051604">
    <property type="term" value="P:protein maturation"/>
    <property type="evidence" value="ECO:0007669"/>
    <property type="project" value="UniProtKB-ARBA"/>
</dbReference>
<evidence type="ECO:0000256" key="11">
    <source>
        <dbReference type="RuleBase" id="RU363034"/>
    </source>
</evidence>
<dbReference type="PRINTS" id="PR00722">
    <property type="entry name" value="CHYMOTRYPSIN"/>
</dbReference>
<protein>
    <recommendedName>
        <fullName evidence="13">Peptidase S1 domain-containing protein</fullName>
    </recommendedName>
</protein>
<dbReference type="Proteomes" id="UP001497472">
    <property type="component" value="Unassembled WGS sequence"/>
</dbReference>
<dbReference type="InterPro" id="IPR043504">
    <property type="entry name" value="Peptidase_S1_PA_chymotrypsin"/>
</dbReference>
<organism evidence="14 15">
    <name type="scientific">Leptosia nina</name>
    <dbReference type="NCBI Taxonomy" id="320188"/>
    <lineage>
        <taxon>Eukaryota</taxon>
        <taxon>Metazoa</taxon>
        <taxon>Ecdysozoa</taxon>
        <taxon>Arthropoda</taxon>
        <taxon>Hexapoda</taxon>
        <taxon>Insecta</taxon>
        <taxon>Pterygota</taxon>
        <taxon>Neoptera</taxon>
        <taxon>Endopterygota</taxon>
        <taxon>Lepidoptera</taxon>
        <taxon>Glossata</taxon>
        <taxon>Ditrysia</taxon>
        <taxon>Papilionoidea</taxon>
        <taxon>Pieridae</taxon>
        <taxon>Pierinae</taxon>
        <taxon>Leptosia</taxon>
    </lineage>
</organism>
<reference evidence="14 15" key="1">
    <citation type="submission" date="2023-11" db="EMBL/GenBank/DDBJ databases">
        <authorList>
            <person name="Okamura Y."/>
        </authorList>
    </citation>
    <scope>NUCLEOTIDE SEQUENCE [LARGE SCALE GENOMIC DNA]</scope>
</reference>
<keyword evidence="1 11" id="KW-0645">Protease</keyword>
<keyword evidence="9" id="KW-0325">Glycoprotein</keyword>
<dbReference type="SMART" id="SM00020">
    <property type="entry name" value="Tryp_SPc"/>
    <property type="match status" value="2"/>
</dbReference>
<evidence type="ECO:0000256" key="7">
    <source>
        <dbReference type="ARBA" id="ARBA00023145"/>
    </source>
</evidence>
<dbReference type="Pfam" id="PF00089">
    <property type="entry name" value="Trypsin"/>
    <property type="match status" value="2"/>
</dbReference>
<dbReference type="FunFam" id="2.40.10.10:FF:000028">
    <property type="entry name" value="Serine protease easter"/>
    <property type="match status" value="2"/>
</dbReference>
<dbReference type="EMBL" id="CAVLEF010000140">
    <property type="protein sequence ID" value="CAK1552313.1"/>
    <property type="molecule type" value="Genomic_DNA"/>
</dbReference>
<comment type="similarity">
    <text evidence="10">Belongs to the peptidase S1 family. CLIP subfamily.</text>
</comment>
<keyword evidence="7" id="KW-0865">Zymogen</keyword>
<dbReference type="PROSITE" id="PS00135">
    <property type="entry name" value="TRYPSIN_SER"/>
    <property type="match status" value="1"/>
</dbReference>
<evidence type="ECO:0000259" key="13">
    <source>
        <dbReference type="PROSITE" id="PS50240"/>
    </source>
</evidence>
<accession>A0AAV1JS28</accession>
<evidence type="ECO:0000256" key="2">
    <source>
        <dbReference type="ARBA" id="ARBA00022723"/>
    </source>
</evidence>
<feature type="domain" description="Peptidase S1" evidence="13">
    <location>
        <begin position="397"/>
        <end position="647"/>
    </location>
</feature>
<evidence type="ECO:0000256" key="12">
    <source>
        <dbReference type="SAM" id="SignalP"/>
    </source>
</evidence>
<evidence type="ECO:0000256" key="3">
    <source>
        <dbReference type="ARBA" id="ARBA00022729"/>
    </source>
</evidence>
<dbReference type="SUPFAM" id="SSF50494">
    <property type="entry name" value="Trypsin-like serine proteases"/>
    <property type="match status" value="2"/>
</dbReference>
<dbReference type="FunFam" id="2.40.10.10:FF:000078">
    <property type="entry name" value="Serine protease H137"/>
    <property type="match status" value="1"/>
</dbReference>
<evidence type="ECO:0000256" key="5">
    <source>
        <dbReference type="ARBA" id="ARBA00022825"/>
    </source>
</evidence>
<dbReference type="InterPro" id="IPR033116">
    <property type="entry name" value="TRYPSIN_SER"/>
</dbReference>
<keyword evidence="2" id="KW-0479">Metal-binding</keyword>
<name>A0AAV1JS28_9NEOP</name>
<dbReference type="InterPro" id="IPR001314">
    <property type="entry name" value="Peptidase_S1A"/>
</dbReference>
<keyword evidence="8" id="KW-1015">Disulfide bond</keyword>
<feature type="signal peptide" evidence="12">
    <location>
        <begin position="1"/>
        <end position="18"/>
    </location>
</feature>
<proteinExistence type="inferred from homology"/>
<keyword evidence="5 11" id="KW-0720">Serine protease</keyword>
<gene>
    <name evidence="14" type="ORF">LNINA_LOCUS11364</name>
</gene>
<feature type="chain" id="PRO_5043673573" description="Peptidase S1 domain-containing protein" evidence="12">
    <location>
        <begin position="19"/>
        <end position="648"/>
    </location>
</feature>